<evidence type="ECO:0000256" key="1">
    <source>
        <dbReference type="SAM" id="Phobius"/>
    </source>
</evidence>
<keyword evidence="1" id="KW-0812">Transmembrane</keyword>
<sequence length="77" mass="8934">MRHVLLITSNICNSLYVLFATVDLAVVTTKYRASAISGSAPMFLNSLYWWMLNMMMLNRYMDEVDGLSKFLIGWYQL</sequence>
<feature type="transmembrane region" description="Helical" evidence="1">
    <location>
        <begin position="33"/>
        <end position="51"/>
    </location>
</feature>
<dbReference type="Proteomes" id="UP000093052">
    <property type="component" value="Chromosome"/>
</dbReference>
<gene>
    <name evidence="2" type="ORF">BCV53_12045</name>
</gene>
<proteinExistence type="predicted"/>
<feature type="transmembrane region" description="Helical" evidence="1">
    <location>
        <begin position="7"/>
        <end position="27"/>
    </location>
</feature>
<keyword evidence="3" id="KW-1185">Reference proteome</keyword>
<accession>A0AAN1D735</accession>
<dbReference type="AlphaFoldDB" id="A0AAN1D735"/>
<protein>
    <submittedName>
        <fullName evidence="2">Uncharacterized protein</fullName>
    </submittedName>
</protein>
<dbReference type="EMBL" id="CP016622">
    <property type="protein sequence ID" value="ANZ30763.1"/>
    <property type="molecule type" value="Genomic_DNA"/>
</dbReference>
<dbReference type="KEGG" id="ptl:AOT13_12035"/>
<keyword evidence="1" id="KW-1133">Transmembrane helix</keyword>
<reference evidence="3" key="1">
    <citation type="journal article" date="2016" name="Genome Announc.">
        <title>Complete Genome Sequence of Geobacillus thermoglucosidasius NCIMB 11955, the Progenitor of a Bioethanol Production Strain.</title>
        <authorList>
            <person name="Sheng L."/>
            <person name="Zhang Y."/>
            <person name="Minton N.P."/>
        </authorList>
    </citation>
    <scope>NUCLEOTIDE SEQUENCE [LARGE SCALE GENOMIC DNA]</scope>
    <source>
        <strain evidence="3">NCIMB 11955</strain>
    </source>
</reference>
<evidence type="ECO:0000313" key="2">
    <source>
        <dbReference type="EMBL" id="ANZ30763.1"/>
    </source>
</evidence>
<name>A0AAN1D735_PARTM</name>
<organism evidence="2 3">
    <name type="scientific">Parageobacillus thermoglucosidasius</name>
    <name type="common">Geobacillus thermoglucosidasius</name>
    <dbReference type="NCBI Taxonomy" id="1426"/>
    <lineage>
        <taxon>Bacteria</taxon>
        <taxon>Bacillati</taxon>
        <taxon>Bacillota</taxon>
        <taxon>Bacilli</taxon>
        <taxon>Bacillales</taxon>
        <taxon>Anoxybacillaceae</taxon>
        <taxon>Parageobacillus</taxon>
    </lineage>
</organism>
<evidence type="ECO:0000313" key="3">
    <source>
        <dbReference type="Proteomes" id="UP000093052"/>
    </source>
</evidence>
<keyword evidence="1" id="KW-0472">Membrane</keyword>